<dbReference type="PANTHER" id="PTHR30313">
    <property type="entry name" value="DNA PRIMASE"/>
    <property type="match status" value="1"/>
</dbReference>
<dbReference type="InterPro" id="IPR006295">
    <property type="entry name" value="DNA_primase_DnaG"/>
</dbReference>
<feature type="zinc finger region" description="CHC2-type" evidence="12 14">
    <location>
        <begin position="36"/>
        <end position="60"/>
    </location>
</feature>
<dbReference type="AlphaFoldDB" id="A0AA41WDX6"/>
<dbReference type="GO" id="GO:0005737">
    <property type="term" value="C:cytoplasm"/>
    <property type="evidence" value="ECO:0007669"/>
    <property type="project" value="TreeGrafter"/>
</dbReference>
<dbReference type="SUPFAM" id="SSF57783">
    <property type="entry name" value="Zinc beta-ribbon"/>
    <property type="match status" value="1"/>
</dbReference>
<dbReference type="NCBIfam" id="TIGR01391">
    <property type="entry name" value="dnaG"/>
    <property type="match status" value="1"/>
</dbReference>
<dbReference type="Pfam" id="PF13662">
    <property type="entry name" value="Toprim_4"/>
    <property type="match status" value="1"/>
</dbReference>
<dbReference type="GO" id="GO:0000428">
    <property type="term" value="C:DNA-directed RNA polymerase complex"/>
    <property type="evidence" value="ECO:0007669"/>
    <property type="project" value="UniProtKB-KW"/>
</dbReference>
<dbReference type="Gene3D" id="3.40.1360.10">
    <property type="match status" value="1"/>
</dbReference>
<evidence type="ECO:0000256" key="5">
    <source>
        <dbReference type="ARBA" id="ARBA00022705"/>
    </source>
</evidence>
<keyword evidence="4 12" id="KW-0548">Nucleotidyltransferase</keyword>
<dbReference type="InterPro" id="IPR030846">
    <property type="entry name" value="DnaG_bac"/>
</dbReference>
<dbReference type="FunFam" id="3.90.980.10:FF:000001">
    <property type="entry name" value="DNA primase"/>
    <property type="match status" value="1"/>
</dbReference>
<dbReference type="SUPFAM" id="SSF56731">
    <property type="entry name" value="DNA primase core"/>
    <property type="match status" value="1"/>
</dbReference>
<evidence type="ECO:0000256" key="4">
    <source>
        <dbReference type="ARBA" id="ARBA00022695"/>
    </source>
</evidence>
<comment type="catalytic activity">
    <reaction evidence="12">
        <text>ssDNA + n NTP = ssDNA/pppN(pN)n-1 hybrid + (n-1) diphosphate.</text>
        <dbReference type="EC" id="2.7.7.101"/>
    </reaction>
</comment>
<dbReference type="Proteomes" id="UP001165306">
    <property type="component" value="Unassembled WGS sequence"/>
</dbReference>
<evidence type="ECO:0000256" key="8">
    <source>
        <dbReference type="ARBA" id="ARBA00022833"/>
    </source>
</evidence>
<evidence type="ECO:0000256" key="15">
    <source>
        <dbReference type="SAM" id="Coils"/>
    </source>
</evidence>
<dbReference type="SMART" id="SM00493">
    <property type="entry name" value="TOPRIM"/>
    <property type="match status" value="1"/>
</dbReference>
<evidence type="ECO:0000256" key="9">
    <source>
        <dbReference type="ARBA" id="ARBA00022842"/>
    </source>
</evidence>
<dbReference type="Pfam" id="PF10410">
    <property type="entry name" value="DnaB_bind"/>
    <property type="match status" value="1"/>
</dbReference>
<keyword evidence="11 12" id="KW-0804">Transcription</keyword>
<dbReference type="Gene3D" id="3.90.980.10">
    <property type="entry name" value="DNA primase, catalytic core, N-terminal domain"/>
    <property type="match status" value="1"/>
</dbReference>
<evidence type="ECO:0000259" key="16">
    <source>
        <dbReference type="PROSITE" id="PS50880"/>
    </source>
</evidence>
<dbReference type="PANTHER" id="PTHR30313:SF2">
    <property type="entry name" value="DNA PRIMASE"/>
    <property type="match status" value="1"/>
</dbReference>
<keyword evidence="15" id="KW-0175">Coiled coil</keyword>
<evidence type="ECO:0000256" key="12">
    <source>
        <dbReference type="HAMAP-Rule" id="MF_00974"/>
    </source>
</evidence>
<gene>
    <name evidence="12 17" type="primary">dnaG</name>
    <name evidence="17" type="ORF">NET02_00815</name>
</gene>
<keyword evidence="10 12" id="KW-0238">DNA-binding</keyword>
<keyword evidence="6 12" id="KW-0479">Metal-binding</keyword>
<keyword evidence="9" id="KW-0460">Magnesium</keyword>
<keyword evidence="7 12" id="KW-0863">Zinc-finger</keyword>
<evidence type="ECO:0000256" key="2">
    <source>
        <dbReference type="ARBA" id="ARBA00022515"/>
    </source>
</evidence>
<dbReference type="Pfam" id="PF01807">
    <property type="entry name" value="Zn_ribbon_DnaG"/>
    <property type="match status" value="1"/>
</dbReference>
<dbReference type="Pfam" id="PF08275">
    <property type="entry name" value="DNAG_N"/>
    <property type="match status" value="1"/>
</dbReference>
<sequence length="614" mass="69296">MQRDDLERVRDATDIVELISSYVALRKAGKNFKGLCPFHQEKTPSFIVFPETQTFHCFGCGAGGDAIGFVMRAENLSFREALERLAERAGITLTPSRPPDPELDARLLRLAERNALAAAWFSHVLWNTAHGEPGRRLLEQRGVDRDTAERFQLGFAPESWDALLGHLTRQGATPDELVEAGLAGRRDDGSVYDRFRYRLMFPIRDRDGRVIGFGARALGEAQPKYLNSPQTPLFDKSASLYAIDLALEHIRRTREVIVVEGYMDAIAAHQFGYLNVVASMGTALTERQVRLVRRAVDRIVLALDADAAGQAATLRGLDVLRDSLAEPARPAPDPQQLVRFERTLRVDLRIARLPEGKDPDELIRRNREAWEQAIRQPVPLLDFYLDALIGPAPPGDPRAKSQLLQRIAPVLYEIGDRVVQEHYIREVARRLQVREEIVRRMPRAVRRANAQVIERSTRRPMTPEEHLMALLLRYPAVVPSVIEEIAEGDIVDARHLAILAAVRSADGGGDQPPLPESLQPYAEALLARLGQFPETPPRLALQMIRETLRRLRRERHDERMRLLQADIRAAEASGDREALLQALALVEQLKRRYPEFYPAPSPYFPDTRTNTFGS</sequence>
<dbReference type="CDD" id="cd03364">
    <property type="entry name" value="TOPRIM_DnaG_primases"/>
    <property type="match status" value="1"/>
</dbReference>
<dbReference type="GO" id="GO:0006269">
    <property type="term" value="P:DNA replication, synthesis of primer"/>
    <property type="evidence" value="ECO:0007669"/>
    <property type="project" value="UniProtKB-UniRule"/>
</dbReference>
<evidence type="ECO:0000313" key="18">
    <source>
        <dbReference type="Proteomes" id="UP001165306"/>
    </source>
</evidence>
<dbReference type="FunFam" id="3.90.580.10:FF:000001">
    <property type="entry name" value="DNA primase"/>
    <property type="match status" value="1"/>
</dbReference>
<dbReference type="Gene3D" id="3.90.580.10">
    <property type="entry name" value="Zinc finger, CHC2-type domain"/>
    <property type="match status" value="1"/>
</dbReference>
<dbReference type="InterPro" id="IPR034151">
    <property type="entry name" value="TOPRIM_DnaG_bac"/>
</dbReference>
<keyword evidence="18" id="KW-1185">Reference proteome</keyword>
<keyword evidence="8 12" id="KW-0862">Zinc</keyword>
<dbReference type="PROSITE" id="PS50880">
    <property type="entry name" value="TOPRIM"/>
    <property type="match status" value="1"/>
</dbReference>
<dbReference type="Gene3D" id="1.10.860.10">
    <property type="entry name" value="DNAb Helicase, Chain A"/>
    <property type="match status" value="1"/>
</dbReference>
<proteinExistence type="inferred from homology"/>
<comment type="similarity">
    <text evidence="12 13">Belongs to the DnaG primase family.</text>
</comment>
<name>A0AA41WDX6_9BACT</name>
<evidence type="ECO:0000256" key="1">
    <source>
        <dbReference type="ARBA" id="ARBA00022478"/>
    </source>
</evidence>
<keyword evidence="5 12" id="KW-0235">DNA replication</keyword>
<keyword evidence="1 12" id="KW-0240">DNA-directed RNA polymerase</keyword>
<dbReference type="InterPro" id="IPR037068">
    <property type="entry name" value="DNA_primase_core_N_sf"/>
</dbReference>
<evidence type="ECO:0000256" key="6">
    <source>
        <dbReference type="ARBA" id="ARBA00022723"/>
    </source>
</evidence>
<dbReference type="EMBL" id="JAMSLR010000001">
    <property type="protein sequence ID" value="MCM8747681.1"/>
    <property type="molecule type" value="Genomic_DNA"/>
</dbReference>
<dbReference type="InterPro" id="IPR013264">
    <property type="entry name" value="DNAG_N"/>
</dbReference>
<reference evidence="17" key="1">
    <citation type="submission" date="2022-06" db="EMBL/GenBank/DDBJ databases">
        <title>CFH 74404 Thermomicrobiaceae sp.</title>
        <authorList>
            <person name="Ming H."/>
            <person name="Li W.-J."/>
            <person name="Zhao Z."/>
        </authorList>
    </citation>
    <scope>NUCLEOTIDE SEQUENCE</scope>
    <source>
        <strain evidence="17">CFH 74404</strain>
    </source>
</reference>
<dbReference type="InterPro" id="IPR002694">
    <property type="entry name" value="Znf_CHC2"/>
</dbReference>
<dbReference type="HAMAP" id="MF_00974">
    <property type="entry name" value="DNA_primase_DnaG"/>
    <property type="match status" value="1"/>
</dbReference>
<feature type="coiled-coil region" evidence="15">
    <location>
        <begin position="541"/>
        <end position="573"/>
    </location>
</feature>
<keyword evidence="3 12" id="KW-0808">Transferase</keyword>
<comment type="cofactor">
    <cofactor evidence="12 13 14">
        <name>Zn(2+)</name>
        <dbReference type="ChEBI" id="CHEBI:29105"/>
    </cofactor>
    <text evidence="12 13 14">Binds 1 zinc ion per monomer.</text>
</comment>
<dbReference type="InterPro" id="IPR019475">
    <property type="entry name" value="DNA_primase_DnaB-bd"/>
</dbReference>
<evidence type="ECO:0000256" key="10">
    <source>
        <dbReference type="ARBA" id="ARBA00023125"/>
    </source>
</evidence>
<evidence type="ECO:0000256" key="14">
    <source>
        <dbReference type="PIRSR" id="PIRSR002811-1"/>
    </source>
</evidence>
<dbReference type="PIRSF" id="PIRSF002811">
    <property type="entry name" value="DnaG"/>
    <property type="match status" value="1"/>
</dbReference>
<accession>A0AA41WDX6</accession>
<comment type="function">
    <text evidence="12 13">RNA polymerase that catalyzes the synthesis of short RNA molecules used as primers for DNA polymerase during DNA replication.</text>
</comment>
<keyword evidence="2 12" id="KW-0639">Primosome</keyword>
<comment type="subunit">
    <text evidence="12">Monomer. Interacts with DnaB.</text>
</comment>
<dbReference type="SMART" id="SM00400">
    <property type="entry name" value="ZnF_CHCC"/>
    <property type="match status" value="1"/>
</dbReference>
<evidence type="ECO:0000256" key="3">
    <source>
        <dbReference type="ARBA" id="ARBA00022679"/>
    </source>
</evidence>
<protein>
    <recommendedName>
        <fullName evidence="12 13">DNA primase</fullName>
        <ecNumber evidence="12">2.7.7.101</ecNumber>
    </recommendedName>
</protein>
<evidence type="ECO:0000313" key="17">
    <source>
        <dbReference type="EMBL" id="MCM8747681.1"/>
    </source>
</evidence>
<comment type="caution">
    <text evidence="17">The sequence shown here is derived from an EMBL/GenBank/DDBJ whole genome shotgun (WGS) entry which is preliminary data.</text>
</comment>
<dbReference type="RefSeq" id="WP_284055466.1">
    <property type="nucleotide sequence ID" value="NZ_JAMSLR010000001.1"/>
</dbReference>
<dbReference type="GO" id="GO:1990077">
    <property type="term" value="C:primosome complex"/>
    <property type="evidence" value="ECO:0007669"/>
    <property type="project" value="UniProtKB-KW"/>
</dbReference>
<dbReference type="InterPro" id="IPR016136">
    <property type="entry name" value="DNA_helicase_N/primase_C"/>
</dbReference>
<evidence type="ECO:0000256" key="7">
    <source>
        <dbReference type="ARBA" id="ARBA00022771"/>
    </source>
</evidence>
<evidence type="ECO:0000256" key="13">
    <source>
        <dbReference type="PIRNR" id="PIRNR002811"/>
    </source>
</evidence>
<dbReference type="InterPro" id="IPR006171">
    <property type="entry name" value="TOPRIM_dom"/>
</dbReference>
<dbReference type="GO" id="GO:0003899">
    <property type="term" value="F:DNA-directed RNA polymerase activity"/>
    <property type="evidence" value="ECO:0007669"/>
    <property type="project" value="UniProtKB-UniRule"/>
</dbReference>
<dbReference type="InterPro" id="IPR036977">
    <property type="entry name" value="DNA_primase_Znf_CHC2"/>
</dbReference>
<comment type="domain">
    <text evidence="12">Contains an N-terminal zinc-binding domain, a central core domain that contains the primase activity, and a C-terminal DnaB-binding domain.</text>
</comment>
<dbReference type="InterPro" id="IPR050219">
    <property type="entry name" value="DnaG_primase"/>
</dbReference>
<dbReference type="EC" id="2.7.7.101" evidence="12"/>
<dbReference type="GO" id="GO:0008270">
    <property type="term" value="F:zinc ion binding"/>
    <property type="evidence" value="ECO:0007669"/>
    <property type="project" value="UniProtKB-UniRule"/>
</dbReference>
<evidence type="ECO:0000256" key="11">
    <source>
        <dbReference type="ARBA" id="ARBA00023163"/>
    </source>
</evidence>
<organism evidence="17 18">
    <name type="scientific">Thermalbibacter longus</name>
    <dbReference type="NCBI Taxonomy" id="2951981"/>
    <lineage>
        <taxon>Bacteria</taxon>
        <taxon>Pseudomonadati</taxon>
        <taxon>Thermomicrobiota</taxon>
        <taxon>Thermomicrobia</taxon>
        <taxon>Thermomicrobiales</taxon>
        <taxon>Thermomicrobiaceae</taxon>
        <taxon>Thermalbibacter</taxon>
    </lineage>
</organism>
<dbReference type="GO" id="GO:0003677">
    <property type="term" value="F:DNA binding"/>
    <property type="evidence" value="ECO:0007669"/>
    <property type="project" value="UniProtKB-KW"/>
</dbReference>
<feature type="domain" description="Toprim" evidence="16">
    <location>
        <begin position="254"/>
        <end position="335"/>
    </location>
</feature>